<protein>
    <recommendedName>
        <fullName evidence="10">Purine nucleoside phosphorylase</fullName>
    </recommendedName>
</protein>
<dbReference type="EMBL" id="JBGORX010000001">
    <property type="protein sequence ID" value="MFJ1267341.1"/>
    <property type="molecule type" value="Genomic_DNA"/>
</dbReference>
<organism evidence="11 12">
    <name type="scientific">Legionella lytica</name>
    <dbReference type="NCBI Taxonomy" id="96232"/>
    <lineage>
        <taxon>Bacteria</taxon>
        <taxon>Pseudomonadati</taxon>
        <taxon>Pseudomonadota</taxon>
        <taxon>Gammaproteobacteria</taxon>
        <taxon>Legionellales</taxon>
        <taxon>Legionellaceae</taxon>
        <taxon>Legionella</taxon>
    </lineage>
</organism>
<dbReference type="InterPro" id="IPR011324">
    <property type="entry name" value="Cytotoxic_necrot_fac-like_cat"/>
</dbReference>
<keyword evidence="12" id="KW-1185">Reference proteome</keyword>
<keyword evidence="4" id="KW-0479">Metal-binding</keyword>
<evidence type="ECO:0000256" key="10">
    <source>
        <dbReference type="RuleBase" id="RU361274"/>
    </source>
</evidence>
<dbReference type="NCBIfam" id="TIGR00726">
    <property type="entry name" value="peptidoglycan editing factor PgeF"/>
    <property type="match status" value="1"/>
</dbReference>
<evidence type="ECO:0000256" key="8">
    <source>
        <dbReference type="ARBA" id="ARBA00048968"/>
    </source>
</evidence>
<accession>A0ABW8D660</accession>
<dbReference type="Pfam" id="PF02578">
    <property type="entry name" value="Cu-oxidase_4"/>
    <property type="match status" value="1"/>
</dbReference>
<evidence type="ECO:0000256" key="4">
    <source>
        <dbReference type="ARBA" id="ARBA00022723"/>
    </source>
</evidence>
<keyword evidence="3" id="KW-0808">Transferase</keyword>
<dbReference type="SUPFAM" id="SSF64438">
    <property type="entry name" value="CNF1/YfiH-like putative cysteine hydrolases"/>
    <property type="match status" value="1"/>
</dbReference>
<evidence type="ECO:0000256" key="6">
    <source>
        <dbReference type="ARBA" id="ARBA00022833"/>
    </source>
</evidence>
<dbReference type="PANTHER" id="PTHR30616:SF2">
    <property type="entry name" value="PURINE NUCLEOSIDE PHOSPHORYLASE LACC1"/>
    <property type="match status" value="1"/>
</dbReference>
<dbReference type="Proteomes" id="UP001615550">
    <property type="component" value="Unassembled WGS sequence"/>
</dbReference>
<proteinExistence type="inferred from homology"/>
<comment type="similarity">
    <text evidence="2 10">Belongs to the purine nucleoside phosphorylase YfiH/LACC1 family.</text>
</comment>
<dbReference type="CDD" id="cd16833">
    <property type="entry name" value="YfiH"/>
    <property type="match status" value="1"/>
</dbReference>
<name>A0ABW8D660_9GAMM</name>
<keyword evidence="6" id="KW-0862">Zinc</keyword>
<evidence type="ECO:0000256" key="7">
    <source>
        <dbReference type="ARBA" id="ARBA00047989"/>
    </source>
</evidence>
<dbReference type="Gene3D" id="3.60.140.10">
    <property type="entry name" value="CNF1/YfiH-like putative cysteine hydrolases"/>
    <property type="match status" value="1"/>
</dbReference>
<dbReference type="InterPro" id="IPR038371">
    <property type="entry name" value="Cu_polyphenol_OxRdtase_sf"/>
</dbReference>
<reference evidence="11 12" key="1">
    <citation type="submission" date="2024-08" db="EMBL/GenBank/DDBJ databases">
        <title>Draft Genome Sequence of Legionella lytica strain DSB2004, Isolated From a Fire Sprinkler System.</title>
        <authorList>
            <person name="Everhart A.D."/>
            <person name="Kidane D.T."/>
            <person name="Farone A.L."/>
            <person name="Farone M.B."/>
        </authorList>
    </citation>
    <scope>NUCLEOTIDE SEQUENCE [LARGE SCALE GENOMIC DNA]</scope>
    <source>
        <strain evidence="11 12">DSB2004</strain>
    </source>
</reference>
<sequence length="247" mass="27477">MKTNLACWPAPKNITALSTTRLSGYSLPPYNSNNLGLGIGDDDQHVLQNRQQLVELLHLPGEPQWLRQTHSTRCVLVEEDAHREADASVTRSSKHPLVILTADCLPITLCNVQGNEIAAIHAGWKGLVNGIVENTLAKMHSKASDLLAWIGPAICQKCYEVGDEVFETFTTKYPFSKEAFKPVNSKWLANLPKIAELVLNSQGINAVYQSELCTFESESELFSYRKTSQTGRIGTLIWFNNQPQPQD</sequence>
<comment type="caution">
    <text evidence="11">The sequence shown here is derived from an EMBL/GenBank/DDBJ whole genome shotgun (WGS) entry which is preliminary data.</text>
</comment>
<keyword evidence="5" id="KW-0378">Hydrolase</keyword>
<dbReference type="PANTHER" id="PTHR30616">
    <property type="entry name" value="UNCHARACTERIZED PROTEIN YFIH"/>
    <property type="match status" value="1"/>
</dbReference>
<comment type="catalytic activity">
    <reaction evidence="7">
        <text>adenosine + H2O + H(+) = inosine + NH4(+)</text>
        <dbReference type="Rhea" id="RHEA:24408"/>
        <dbReference type="ChEBI" id="CHEBI:15377"/>
        <dbReference type="ChEBI" id="CHEBI:15378"/>
        <dbReference type="ChEBI" id="CHEBI:16335"/>
        <dbReference type="ChEBI" id="CHEBI:17596"/>
        <dbReference type="ChEBI" id="CHEBI:28938"/>
        <dbReference type="EC" id="3.5.4.4"/>
    </reaction>
    <physiologicalReaction direction="left-to-right" evidence="7">
        <dbReference type="Rhea" id="RHEA:24409"/>
    </physiologicalReaction>
</comment>
<comment type="catalytic activity">
    <reaction evidence="9">
        <text>S-methyl-5'-thioadenosine + phosphate = 5-(methylsulfanyl)-alpha-D-ribose 1-phosphate + adenine</text>
        <dbReference type="Rhea" id="RHEA:11852"/>
        <dbReference type="ChEBI" id="CHEBI:16708"/>
        <dbReference type="ChEBI" id="CHEBI:17509"/>
        <dbReference type="ChEBI" id="CHEBI:43474"/>
        <dbReference type="ChEBI" id="CHEBI:58533"/>
        <dbReference type="EC" id="2.4.2.28"/>
    </reaction>
    <physiologicalReaction direction="left-to-right" evidence="9">
        <dbReference type="Rhea" id="RHEA:11853"/>
    </physiologicalReaction>
</comment>
<comment type="catalytic activity">
    <reaction evidence="8">
        <text>adenosine + phosphate = alpha-D-ribose 1-phosphate + adenine</text>
        <dbReference type="Rhea" id="RHEA:27642"/>
        <dbReference type="ChEBI" id="CHEBI:16335"/>
        <dbReference type="ChEBI" id="CHEBI:16708"/>
        <dbReference type="ChEBI" id="CHEBI:43474"/>
        <dbReference type="ChEBI" id="CHEBI:57720"/>
        <dbReference type="EC" id="2.4.2.1"/>
    </reaction>
    <physiologicalReaction direction="left-to-right" evidence="8">
        <dbReference type="Rhea" id="RHEA:27643"/>
    </physiologicalReaction>
</comment>
<evidence type="ECO:0000256" key="2">
    <source>
        <dbReference type="ARBA" id="ARBA00007353"/>
    </source>
</evidence>
<dbReference type="InterPro" id="IPR003730">
    <property type="entry name" value="Cu_polyphenol_OxRdtase"/>
</dbReference>
<evidence type="ECO:0000256" key="3">
    <source>
        <dbReference type="ARBA" id="ARBA00022679"/>
    </source>
</evidence>
<gene>
    <name evidence="11" type="primary">pgeF</name>
    <name evidence="11" type="ORF">ACD661_02085</name>
</gene>
<evidence type="ECO:0000256" key="5">
    <source>
        <dbReference type="ARBA" id="ARBA00022801"/>
    </source>
</evidence>
<evidence type="ECO:0000256" key="9">
    <source>
        <dbReference type="ARBA" id="ARBA00049893"/>
    </source>
</evidence>
<evidence type="ECO:0000313" key="12">
    <source>
        <dbReference type="Proteomes" id="UP001615550"/>
    </source>
</evidence>
<evidence type="ECO:0000256" key="1">
    <source>
        <dbReference type="ARBA" id="ARBA00000553"/>
    </source>
</evidence>
<dbReference type="RefSeq" id="WP_400185953.1">
    <property type="nucleotide sequence ID" value="NZ_JBGORX010000001.1"/>
</dbReference>
<evidence type="ECO:0000313" key="11">
    <source>
        <dbReference type="EMBL" id="MFJ1267341.1"/>
    </source>
</evidence>
<comment type="catalytic activity">
    <reaction evidence="1">
        <text>inosine + phosphate = alpha-D-ribose 1-phosphate + hypoxanthine</text>
        <dbReference type="Rhea" id="RHEA:27646"/>
        <dbReference type="ChEBI" id="CHEBI:17368"/>
        <dbReference type="ChEBI" id="CHEBI:17596"/>
        <dbReference type="ChEBI" id="CHEBI:43474"/>
        <dbReference type="ChEBI" id="CHEBI:57720"/>
        <dbReference type="EC" id="2.4.2.1"/>
    </reaction>
    <physiologicalReaction direction="left-to-right" evidence="1">
        <dbReference type="Rhea" id="RHEA:27647"/>
    </physiologicalReaction>
</comment>